<reference evidence="8" key="2">
    <citation type="journal article" date="2016" name="G3 (Bethesda)">
        <title>Genome Evolution in Three Species of Cactophilic Drosophila.</title>
        <authorList>
            <person name="Sanchez-Flores A."/>
            <person name="Penazola F."/>
            <person name="Carpinteyro-Ponce J."/>
            <person name="Nazario-Yepiz N."/>
            <person name="Abreu-Goodger C."/>
            <person name="Machado C.A."/>
            <person name="Markow T.A."/>
        </authorList>
    </citation>
    <scope>NUCLEOTIDE SEQUENCE [LARGE SCALE GENOMIC DNA]</scope>
</reference>
<evidence type="ECO:0000256" key="5">
    <source>
        <dbReference type="RuleBase" id="RU362121"/>
    </source>
</evidence>
<keyword evidence="1 5" id="KW-0349">Heme</keyword>
<evidence type="ECO:0000259" key="7">
    <source>
        <dbReference type="PROSITE" id="PS50255"/>
    </source>
</evidence>
<dbReference type="PROSITE" id="PS00191">
    <property type="entry name" value="CYTOCHROME_B5_1"/>
    <property type="match status" value="1"/>
</dbReference>
<dbReference type="RefSeq" id="XP_017862820.1">
    <property type="nucleotide sequence ID" value="XM_018007331.1"/>
</dbReference>
<evidence type="ECO:0000256" key="2">
    <source>
        <dbReference type="ARBA" id="ARBA00022723"/>
    </source>
</evidence>
<keyword evidence="8" id="KW-1185">Reference proteome</keyword>
<gene>
    <name evidence="9" type="primary">LOC108613702</name>
</gene>
<dbReference type="PANTHER" id="PTHR19359">
    <property type="entry name" value="CYTOCHROME B5"/>
    <property type="match status" value="1"/>
</dbReference>
<dbReference type="InterPro" id="IPR050668">
    <property type="entry name" value="Cytochrome_b5"/>
</dbReference>
<feature type="region of interest" description="Disordered" evidence="6">
    <location>
        <begin position="81"/>
        <end position="121"/>
    </location>
</feature>
<sequence>MSQIYQKSEVAERNGKNGQPVWIIYKGNVYDVTAFVEKHPGGDDLILEVAGKDATKAFNSAGHSSDAVQQLKEFKIGEVAIDAQPKPQSGQKSAGLQQQQQQQLPEPKPAEKSSNSFLCCC</sequence>
<evidence type="ECO:0000256" key="4">
    <source>
        <dbReference type="ARBA" id="ARBA00038168"/>
    </source>
</evidence>
<reference evidence="9" key="3">
    <citation type="submission" date="2025-08" db="UniProtKB">
        <authorList>
            <consortium name="RefSeq"/>
        </authorList>
    </citation>
    <scope>IDENTIFICATION</scope>
    <source>
        <tissue evidence="9">Whole organism</tissue>
    </source>
</reference>
<dbReference type="SMART" id="SM01117">
    <property type="entry name" value="Cyt-b5"/>
    <property type="match status" value="1"/>
</dbReference>
<evidence type="ECO:0000256" key="6">
    <source>
        <dbReference type="SAM" id="MobiDB-lite"/>
    </source>
</evidence>
<protein>
    <submittedName>
        <fullName evidence="9">Cytochrome b5</fullName>
    </submittedName>
</protein>
<feature type="compositionally biased region" description="Low complexity" evidence="6">
    <location>
        <begin position="88"/>
        <end position="105"/>
    </location>
</feature>
<accession>A0ABM1P6I4</accession>
<evidence type="ECO:0000256" key="3">
    <source>
        <dbReference type="ARBA" id="ARBA00023004"/>
    </source>
</evidence>
<keyword evidence="2 5" id="KW-0479">Metal-binding</keyword>
<comment type="similarity">
    <text evidence="4 5">Belongs to the cytochrome b5 family.</text>
</comment>
<dbReference type="InterPro" id="IPR018506">
    <property type="entry name" value="Cyt_B5_heme-BS"/>
</dbReference>
<dbReference type="GeneID" id="108613702"/>
<dbReference type="Pfam" id="PF00173">
    <property type="entry name" value="Cyt-b5"/>
    <property type="match status" value="1"/>
</dbReference>
<evidence type="ECO:0000256" key="1">
    <source>
        <dbReference type="ARBA" id="ARBA00022617"/>
    </source>
</evidence>
<feature type="compositionally biased region" description="Polar residues" evidence="6">
    <location>
        <begin position="112"/>
        <end position="121"/>
    </location>
</feature>
<name>A0ABM1P6I4_DROAR</name>
<dbReference type="InterPro" id="IPR001199">
    <property type="entry name" value="Cyt_B5-like_heme/steroid-bd"/>
</dbReference>
<organism evidence="8 9">
    <name type="scientific">Drosophila arizonae</name>
    <name type="common">Fruit fly</name>
    <dbReference type="NCBI Taxonomy" id="7263"/>
    <lineage>
        <taxon>Eukaryota</taxon>
        <taxon>Metazoa</taxon>
        <taxon>Ecdysozoa</taxon>
        <taxon>Arthropoda</taxon>
        <taxon>Hexapoda</taxon>
        <taxon>Insecta</taxon>
        <taxon>Pterygota</taxon>
        <taxon>Neoptera</taxon>
        <taxon>Endopterygota</taxon>
        <taxon>Diptera</taxon>
        <taxon>Brachycera</taxon>
        <taxon>Muscomorpha</taxon>
        <taxon>Ephydroidea</taxon>
        <taxon>Drosophilidae</taxon>
        <taxon>Drosophila</taxon>
    </lineage>
</organism>
<reference evidence="8" key="1">
    <citation type="journal article" date="1997" name="Nucleic Acids Res.">
        <title>tRNAscan-SE: a program for improved detection of transfer RNA genes in genomic sequence.</title>
        <authorList>
            <person name="Lowe T.M."/>
            <person name="Eddy S.R."/>
        </authorList>
    </citation>
    <scope>NUCLEOTIDE SEQUENCE [LARGE SCALE GENOMIC DNA]</scope>
</reference>
<dbReference type="Gene3D" id="3.10.120.10">
    <property type="entry name" value="Cytochrome b5-like heme/steroid binding domain"/>
    <property type="match status" value="1"/>
</dbReference>
<evidence type="ECO:0000313" key="9">
    <source>
        <dbReference type="RefSeq" id="XP_017862820.1"/>
    </source>
</evidence>
<proteinExistence type="inferred from homology"/>
<dbReference type="Proteomes" id="UP000694904">
    <property type="component" value="Chromosome 4"/>
</dbReference>
<keyword evidence="3 5" id="KW-0408">Iron</keyword>
<dbReference type="PRINTS" id="PR00363">
    <property type="entry name" value="CYTOCHROMEB5"/>
</dbReference>
<feature type="domain" description="Cytochrome b5 heme-binding" evidence="7">
    <location>
        <begin position="2"/>
        <end position="80"/>
    </location>
</feature>
<dbReference type="InterPro" id="IPR036400">
    <property type="entry name" value="Cyt_B5-like_heme/steroid_sf"/>
</dbReference>
<dbReference type="PROSITE" id="PS50255">
    <property type="entry name" value="CYTOCHROME_B5_2"/>
    <property type="match status" value="1"/>
</dbReference>
<dbReference type="SUPFAM" id="SSF55856">
    <property type="entry name" value="Cytochrome b5-like heme/steroid binding domain"/>
    <property type="match status" value="1"/>
</dbReference>
<evidence type="ECO:0000313" key="8">
    <source>
        <dbReference type="Proteomes" id="UP000694904"/>
    </source>
</evidence>